<dbReference type="EMBL" id="GG692395">
    <property type="protein sequence ID" value="EER35497.1"/>
    <property type="molecule type" value="Genomic_DNA"/>
</dbReference>
<dbReference type="GeneID" id="8296173"/>
<gene>
    <name evidence="3" type="ORF">CTRG_00236</name>
</gene>
<keyword evidence="4" id="KW-1185">Reference proteome</keyword>
<evidence type="ECO:0000256" key="2">
    <source>
        <dbReference type="SAM" id="MobiDB-lite"/>
    </source>
</evidence>
<evidence type="ECO:0000313" key="4">
    <source>
        <dbReference type="Proteomes" id="UP000002037"/>
    </source>
</evidence>
<dbReference type="AlphaFoldDB" id="C5M2E7"/>
<feature type="region of interest" description="Disordered" evidence="2">
    <location>
        <begin position="56"/>
        <end position="125"/>
    </location>
</feature>
<evidence type="ECO:0008006" key="5">
    <source>
        <dbReference type="Google" id="ProtNLM"/>
    </source>
</evidence>
<feature type="region of interest" description="Disordered" evidence="2">
    <location>
        <begin position="156"/>
        <end position="221"/>
    </location>
</feature>
<sequence length="311" mass="35353">MDIDEQLRYLALKEMCVVEIKDHITNLNNKLNEHQKELHHLREIIQRSLYKELSTGNSLAKATETRPRQNSNPRDEAIARTRRRRSSLFNDHHNKDFVTPPINDTTTNNTTPATVTTTANPESTSRIWSGLSKPLNLIQQFDTLIQNEFEKSLLSEKDQQVHNDQSRKLEKQISHQSKSSEGSISSIGSINSPLQSKSVNPRPIPMPKPYHNKPSKSDDMMQSVSSSLWSFVNDVKANVLSSLQEDERERKISGQNPPARMYNLDTGSTVDISQTSIAVEDDESETELLEPLASDEEDNVIETLDLSMYKR</sequence>
<feature type="coiled-coil region" evidence="1">
    <location>
        <begin position="17"/>
        <end position="44"/>
    </location>
</feature>
<dbReference type="RefSeq" id="XP_002545455.1">
    <property type="nucleotide sequence ID" value="XM_002545409.1"/>
</dbReference>
<evidence type="ECO:0000256" key="1">
    <source>
        <dbReference type="SAM" id="Coils"/>
    </source>
</evidence>
<feature type="region of interest" description="Disordered" evidence="2">
    <location>
        <begin position="246"/>
        <end position="267"/>
    </location>
</feature>
<feature type="compositionally biased region" description="Low complexity" evidence="2">
    <location>
        <begin position="98"/>
        <end position="121"/>
    </location>
</feature>
<dbReference type="Proteomes" id="UP000002037">
    <property type="component" value="Unassembled WGS sequence"/>
</dbReference>
<dbReference type="VEuPathDB" id="FungiDB:CTRG_00236"/>
<organism evidence="3 4">
    <name type="scientific">Candida tropicalis (strain ATCC MYA-3404 / T1)</name>
    <name type="common">Yeast</name>
    <dbReference type="NCBI Taxonomy" id="294747"/>
    <lineage>
        <taxon>Eukaryota</taxon>
        <taxon>Fungi</taxon>
        <taxon>Dikarya</taxon>
        <taxon>Ascomycota</taxon>
        <taxon>Saccharomycotina</taxon>
        <taxon>Pichiomycetes</taxon>
        <taxon>Debaryomycetaceae</taxon>
        <taxon>Candida/Lodderomyces clade</taxon>
        <taxon>Candida</taxon>
    </lineage>
</organism>
<feature type="compositionally biased region" description="Basic and acidic residues" evidence="2">
    <location>
        <begin position="156"/>
        <end position="173"/>
    </location>
</feature>
<dbReference type="OrthoDB" id="4036304at2759"/>
<protein>
    <recommendedName>
        <fullName evidence="5">Topoisomerase I damage affected protein 11</fullName>
    </recommendedName>
</protein>
<keyword evidence="1" id="KW-0175">Coiled coil</keyword>
<dbReference type="eggNOG" id="ENOG502SETW">
    <property type="taxonomic scope" value="Eukaryota"/>
</dbReference>
<dbReference type="KEGG" id="ctp:CTRG_00236"/>
<reference evidence="3 4" key="1">
    <citation type="journal article" date="2009" name="Nature">
        <title>Evolution of pathogenicity and sexual reproduction in eight Candida genomes.</title>
        <authorList>
            <person name="Butler G."/>
            <person name="Rasmussen M.D."/>
            <person name="Lin M.F."/>
            <person name="Santos M.A."/>
            <person name="Sakthikumar S."/>
            <person name="Munro C.A."/>
            <person name="Rheinbay E."/>
            <person name="Grabherr M."/>
            <person name="Forche A."/>
            <person name="Reedy J.L."/>
            <person name="Agrafioti I."/>
            <person name="Arnaud M.B."/>
            <person name="Bates S."/>
            <person name="Brown A.J."/>
            <person name="Brunke S."/>
            <person name="Costanzo M.C."/>
            <person name="Fitzpatrick D.A."/>
            <person name="de Groot P.W."/>
            <person name="Harris D."/>
            <person name="Hoyer L.L."/>
            <person name="Hube B."/>
            <person name="Klis F.M."/>
            <person name="Kodira C."/>
            <person name="Lennard N."/>
            <person name="Logue M.E."/>
            <person name="Martin R."/>
            <person name="Neiman A.M."/>
            <person name="Nikolaou E."/>
            <person name="Quail M.A."/>
            <person name="Quinn J."/>
            <person name="Santos M.C."/>
            <person name="Schmitzberger F.F."/>
            <person name="Sherlock G."/>
            <person name="Shah P."/>
            <person name="Silverstein K.A."/>
            <person name="Skrzypek M.S."/>
            <person name="Soll D."/>
            <person name="Staggs R."/>
            <person name="Stansfield I."/>
            <person name="Stumpf M.P."/>
            <person name="Sudbery P.E."/>
            <person name="Srikantha T."/>
            <person name="Zeng Q."/>
            <person name="Berman J."/>
            <person name="Berriman M."/>
            <person name="Heitman J."/>
            <person name="Gow N.A."/>
            <person name="Lorenz M.C."/>
            <person name="Birren B.W."/>
            <person name="Kellis M."/>
            <person name="Cuomo C.A."/>
        </authorList>
    </citation>
    <scope>NUCLEOTIDE SEQUENCE [LARGE SCALE GENOMIC DNA]</scope>
    <source>
        <strain evidence="4">ATCC MYA-3404 / T1</strain>
    </source>
</reference>
<accession>C5M2E7</accession>
<dbReference type="HOGENOM" id="CLU_046869_0_0_1"/>
<name>C5M2E7_CANTT</name>
<proteinExistence type="predicted"/>
<evidence type="ECO:0000313" key="3">
    <source>
        <dbReference type="EMBL" id="EER35497.1"/>
    </source>
</evidence>
<feature type="compositionally biased region" description="Low complexity" evidence="2">
    <location>
        <begin position="174"/>
        <end position="192"/>
    </location>
</feature>
<feature type="compositionally biased region" description="Basic and acidic residues" evidence="2">
    <location>
        <begin position="63"/>
        <end position="79"/>
    </location>
</feature>